<dbReference type="EMBL" id="DTBP01000017">
    <property type="protein sequence ID" value="HGQ73982.1"/>
    <property type="molecule type" value="Genomic_DNA"/>
</dbReference>
<gene>
    <name evidence="1" type="ORF">ENU09_04115</name>
    <name evidence="2" type="ORF">ENU20_02770</name>
</gene>
<organism evidence="2">
    <name type="scientific">Staphylothermus marinus</name>
    <dbReference type="NCBI Taxonomy" id="2280"/>
    <lineage>
        <taxon>Archaea</taxon>
        <taxon>Thermoproteota</taxon>
        <taxon>Thermoprotei</taxon>
        <taxon>Desulfurococcales</taxon>
        <taxon>Desulfurococcaceae</taxon>
        <taxon>Staphylothermus</taxon>
    </lineage>
</organism>
<protein>
    <submittedName>
        <fullName evidence="2">Uncharacterized protein</fullName>
    </submittedName>
</protein>
<dbReference type="AlphaFoldDB" id="A0A7C4JLY0"/>
<name>A0A7C4JLY0_STAMA</name>
<reference evidence="2" key="1">
    <citation type="journal article" date="2020" name="mSystems">
        <title>Genome- and Community-Level Interaction Insights into Carbon Utilization and Element Cycling Functions of Hydrothermarchaeota in Hydrothermal Sediment.</title>
        <authorList>
            <person name="Zhou Z."/>
            <person name="Liu Y."/>
            <person name="Xu W."/>
            <person name="Pan J."/>
            <person name="Luo Z.H."/>
            <person name="Li M."/>
        </authorList>
    </citation>
    <scope>NUCLEOTIDE SEQUENCE [LARGE SCALE GENOMIC DNA]</scope>
    <source>
        <strain evidence="1">SpSt-638</strain>
        <strain evidence="2">SpSt-648</strain>
    </source>
</reference>
<proteinExistence type="predicted"/>
<dbReference type="EMBL" id="DTBE01000104">
    <property type="protein sequence ID" value="HGQ59879.1"/>
    <property type="molecule type" value="Genomic_DNA"/>
</dbReference>
<sequence length="197" mass="22077">MVKKHGKHKSLLDFIKQSGGGKDVSKTSNGVSRENSDYIDELTRFIIEASSSTVSGNKVMEPSFDKDSASSISKDIIDKLVDRSVDVRINCSQAGVCDDNRVVGQVFRDDYGLLRQRGYLKTTRLPVYLDFIVEKAVVKQILPNTYKVETDRGSIALVPEDFLCELNNRYGVILLNYDKCRDVKKDLQGFVSGREGQ</sequence>
<evidence type="ECO:0000313" key="2">
    <source>
        <dbReference type="EMBL" id="HGQ73982.1"/>
    </source>
</evidence>
<evidence type="ECO:0000313" key="1">
    <source>
        <dbReference type="EMBL" id="HGQ59879.1"/>
    </source>
</evidence>
<accession>A0A7C4JLY0</accession>
<comment type="caution">
    <text evidence="2">The sequence shown here is derived from an EMBL/GenBank/DDBJ whole genome shotgun (WGS) entry which is preliminary data.</text>
</comment>